<dbReference type="Proteomes" id="UP001240150">
    <property type="component" value="Chromosome"/>
</dbReference>
<evidence type="ECO:0000256" key="1">
    <source>
        <dbReference type="ARBA" id="ARBA00022670"/>
    </source>
</evidence>
<dbReference type="EMBL" id="CP126980">
    <property type="protein sequence ID" value="WIM93548.1"/>
    <property type="molecule type" value="Genomic_DNA"/>
</dbReference>
<evidence type="ECO:0000313" key="3">
    <source>
        <dbReference type="EMBL" id="WIM93548.1"/>
    </source>
</evidence>
<dbReference type="PANTHER" id="PTHR43343:SF3">
    <property type="entry name" value="PROTEASE DO-LIKE 8, CHLOROPLASTIC"/>
    <property type="match status" value="1"/>
</dbReference>
<dbReference type="InterPro" id="IPR009003">
    <property type="entry name" value="Peptidase_S1_PA"/>
</dbReference>
<dbReference type="InterPro" id="IPR051201">
    <property type="entry name" value="Chloro_Bact_Ser_Proteases"/>
</dbReference>
<name>A0ABY8W7A4_9ACTN</name>
<dbReference type="InterPro" id="IPR001940">
    <property type="entry name" value="Peptidase_S1C"/>
</dbReference>
<sequence length="79" mass="7923">MIKVDGQQDLPVIPLGKSSDVRVGQPVVALGAPLDLSGTVTSGIVSALDRTIQVPGDNGETALLVSAVQTDAATLGAEK</sequence>
<evidence type="ECO:0000313" key="4">
    <source>
        <dbReference type="Proteomes" id="UP001240150"/>
    </source>
</evidence>
<protein>
    <submittedName>
        <fullName evidence="3">Trypsin-like peptidase domain-containing protein</fullName>
    </submittedName>
</protein>
<dbReference type="RefSeq" id="WP_284914756.1">
    <property type="nucleotide sequence ID" value="NZ_CP126980.1"/>
</dbReference>
<evidence type="ECO:0000256" key="2">
    <source>
        <dbReference type="ARBA" id="ARBA00022801"/>
    </source>
</evidence>
<dbReference type="Gene3D" id="2.40.10.120">
    <property type="match status" value="1"/>
</dbReference>
<dbReference type="Pfam" id="PF13365">
    <property type="entry name" value="Trypsin_2"/>
    <property type="match status" value="1"/>
</dbReference>
<dbReference type="PANTHER" id="PTHR43343">
    <property type="entry name" value="PEPTIDASE S12"/>
    <property type="match status" value="1"/>
</dbReference>
<dbReference type="SUPFAM" id="SSF50494">
    <property type="entry name" value="Trypsin-like serine proteases"/>
    <property type="match status" value="1"/>
</dbReference>
<keyword evidence="4" id="KW-1185">Reference proteome</keyword>
<keyword evidence="1" id="KW-0645">Protease</keyword>
<reference evidence="3 4" key="1">
    <citation type="submission" date="2023-06" db="EMBL/GenBank/DDBJ databases">
        <authorList>
            <person name="Yushchuk O."/>
            <person name="Binda E."/>
            <person name="Ruckert-Reed C."/>
            <person name="Fedorenko V."/>
            <person name="Kalinowski J."/>
            <person name="Marinelli F."/>
        </authorList>
    </citation>
    <scope>NUCLEOTIDE SEQUENCE [LARGE SCALE GENOMIC DNA]</scope>
    <source>
        <strain evidence="3 4">NRRL 3884</strain>
    </source>
</reference>
<gene>
    <name evidence="3" type="ORF">ACTOB_005529</name>
</gene>
<keyword evidence="2" id="KW-0378">Hydrolase</keyword>
<accession>A0ABY8W7A4</accession>
<organism evidence="3 4">
    <name type="scientific">Actinoplanes oblitus</name>
    <dbReference type="NCBI Taxonomy" id="3040509"/>
    <lineage>
        <taxon>Bacteria</taxon>
        <taxon>Bacillati</taxon>
        <taxon>Actinomycetota</taxon>
        <taxon>Actinomycetes</taxon>
        <taxon>Micromonosporales</taxon>
        <taxon>Micromonosporaceae</taxon>
        <taxon>Actinoplanes</taxon>
    </lineage>
</organism>
<proteinExistence type="predicted"/>
<dbReference type="PRINTS" id="PR00834">
    <property type="entry name" value="PROTEASES2C"/>
</dbReference>